<organism evidence="1 2">
    <name type="scientific">Spirobacillus cienkowskii</name>
    <dbReference type="NCBI Taxonomy" id="495820"/>
    <lineage>
        <taxon>Bacteria</taxon>
        <taxon>Pseudomonadati</taxon>
        <taxon>Bdellovibrionota</taxon>
        <taxon>Oligoflexia</taxon>
        <taxon>Silvanigrellales</taxon>
        <taxon>Spirobacillus</taxon>
    </lineage>
</organism>
<dbReference type="PANTHER" id="PTHR35370">
    <property type="entry name" value="CYTOPLASMIC PROTEIN-RELATED-RELATED"/>
    <property type="match status" value="1"/>
</dbReference>
<reference evidence="1" key="1">
    <citation type="submission" date="2018-04" db="EMBL/GenBank/DDBJ databases">
        <title>Draft genome sequence of the Candidatus Spirobacillus cienkowskii, a pathogen of freshwater Daphnia species, reconstructed from hemolymph metagenomic reads.</title>
        <authorList>
            <person name="Bresciani L."/>
            <person name="Lemos L.N."/>
            <person name="Wale N."/>
            <person name="Lin J.Y."/>
            <person name="Fernandes G.R."/>
            <person name="Duffy M.A."/>
            <person name="Rodrigues J.M."/>
        </authorList>
    </citation>
    <scope>NUCLEOTIDE SEQUENCE [LARGE SCALE GENOMIC DNA]</scope>
    <source>
        <strain evidence="1">Binning01</strain>
    </source>
</reference>
<dbReference type="InterPro" id="IPR010272">
    <property type="entry name" value="T6SS_TssF"/>
</dbReference>
<proteinExistence type="predicted"/>
<dbReference type="AlphaFoldDB" id="A0A369KUN1"/>
<dbReference type="Pfam" id="PF05947">
    <property type="entry name" value="T6SS_TssF"/>
    <property type="match status" value="1"/>
</dbReference>
<dbReference type="Proteomes" id="UP000253934">
    <property type="component" value="Unassembled WGS sequence"/>
</dbReference>
<protein>
    <recommendedName>
        <fullName evidence="3">Type VI secretion system baseplate subunit TssF</fullName>
    </recommendedName>
</protein>
<accession>A0A369KUN1</accession>
<sequence length="599" mass="70138">MRWWLTLFLKWCFGSFLLMSKKNDSSNFLNTYLNTLNDLRNNGKIFSQENPEIASHLNLAFRQSNDPETERLIESFAYMFANVENKSSLYRSEYFTNFIEGIFPELNNKIPALSILKVDPDKSFFTNEKSIVNIPKDTLFSCKNSNGINCFFTSFDSEILPVTTLMSSSFKQINSITSNAIELNFEVLCPVAVTQEQAYSIPLYIDSDFNTSLEIFEALFSSEEPIQVFLEDEKKYYKISRDSLSHNFNNLSHGMQKNYLYFFYDFINYYQKYFFFKLNLNIPCTLNKKFKILIPIKNKELTNFQRIENQFIQSHCIPVVNIFEKKLKPIKCNNEKNEYELNIADYLEENTEILKLNSVVTYDSNSGESIAIPSFYDLEENSSLKVWHSNLYWSTRKTFLDHTENNYSIFLKIFSLKEEDKNSNSLVDYFFPTADCTNADEVNNIAPNTQFQCHYGVISYKKIQSLFWPKCGKRPLVGSNSIEALHILLKLNYELLSQKILNPLELVKIIDFICNDENPIKSLIKNILFNSNGFSSEEIIKQKVIGNQSFYVPGILYKLKIFNKNINISGVHFFINFLNYYFDQIKDFNNFVKFEVDWV</sequence>
<comment type="caution">
    <text evidence="1">The sequence shown here is derived from an EMBL/GenBank/DDBJ whole genome shotgun (WGS) entry which is preliminary data.</text>
</comment>
<evidence type="ECO:0000313" key="2">
    <source>
        <dbReference type="Proteomes" id="UP000253934"/>
    </source>
</evidence>
<dbReference type="PANTHER" id="PTHR35370:SF1">
    <property type="entry name" value="TYPE VI SECRETION SYSTEM COMPONENT TSSF1"/>
    <property type="match status" value="1"/>
</dbReference>
<evidence type="ECO:0008006" key="3">
    <source>
        <dbReference type="Google" id="ProtNLM"/>
    </source>
</evidence>
<evidence type="ECO:0000313" key="1">
    <source>
        <dbReference type="EMBL" id="RDB36537.1"/>
    </source>
</evidence>
<keyword evidence="2" id="KW-1185">Reference proteome</keyword>
<name>A0A369KUN1_9BACT</name>
<gene>
    <name evidence="1" type="ORF">DCC88_04475</name>
</gene>
<dbReference type="EMBL" id="QOVW01000059">
    <property type="protein sequence ID" value="RDB36537.1"/>
    <property type="molecule type" value="Genomic_DNA"/>
</dbReference>